<evidence type="ECO:0000313" key="8">
    <source>
        <dbReference type="Proteomes" id="UP000766336"/>
    </source>
</evidence>
<keyword evidence="4 6" id="KW-1133">Transmembrane helix</keyword>
<dbReference type="RefSeq" id="WP_213669240.1">
    <property type="nucleotide sequence ID" value="NZ_JAHCDA010000001.1"/>
</dbReference>
<dbReference type="InterPro" id="IPR001123">
    <property type="entry name" value="LeuE-type"/>
</dbReference>
<reference evidence="7 8" key="1">
    <citation type="submission" date="2021-05" db="EMBL/GenBank/DDBJ databases">
        <title>Roseococcus sp. XZZS9, whole genome shotgun sequencing project.</title>
        <authorList>
            <person name="Zhao G."/>
            <person name="Shen L."/>
        </authorList>
    </citation>
    <scope>NUCLEOTIDE SEQUENCE [LARGE SCALE GENOMIC DNA]</scope>
    <source>
        <strain evidence="7 8">XZZS9</strain>
    </source>
</reference>
<comment type="subcellular location">
    <subcellularLocation>
        <location evidence="1">Cell membrane</location>
        <topology evidence="1">Multi-pass membrane protein</topology>
    </subcellularLocation>
</comment>
<feature type="transmembrane region" description="Helical" evidence="6">
    <location>
        <begin position="175"/>
        <end position="196"/>
    </location>
</feature>
<protein>
    <submittedName>
        <fullName evidence="7">LysE family translocator</fullName>
    </submittedName>
</protein>
<feature type="transmembrane region" description="Helical" evidence="6">
    <location>
        <begin position="72"/>
        <end position="92"/>
    </location>
</feature>
<gene>
    <name evidence="7" type="ORF">KHU32_06750</name>
</gene>
<evidence type="ECO:0000256" key="2">
    <source>
        <dbReference type="ARBA" id="ARBA00022475"/>
    </source>
</evidence>
<keyword evidence="8" id="KW-1185">Reference proteome</keyword>
<evidence type="ECO:0000256" key="4">
    <source>
        <dbReference type="ARBA" id="ARBA00022989"/>
    </source>
</evidence>
<dbReference type="EMBL" id="JAHCDA010000001">
    <property type="protein sequence ID" value="MBS7810629.1"/>
    <property type="molecule type" value="Genomic_DNA"/>
</dbReference>
<dbReference type="Proteomes" id="UP000766336">
    <property type="component" value="Unassembled WGS sequence"/>
</dbReference>
<evidence type="ECO:0000313" key="7">
    <source>
        <dbReference type="EMBL" id="MBS7810629.1"/>
    </source>
</evidence>
<feature type="transmembrane region" description="Helical" evidence="6">
    <location>
        <begin position="112"/>
        <end position="131"/>
    </location>
</feature>
<feature type="transmembrane region" description="Helical" evidence="6">
    <location>
        <begin position="40"/>
        <end position="60"/>
    </location>
</feature>
<keyword evidence="3 6" id="KW-0812">Transmembrane</keyword>
<organism evidence="7 8">
    <name type="scientific">Roseococcus pinisoli</name>
    <dbReference type="NCBI Taxonomy" id="2835040"/>
    <lineage>
        <taxon>Bacteria</taxon>
        <taxon>Pseudomonadati</taxon>
        <taxon>Pseudomonadota</taxon>
        <taxon>Alphaproteobacteria</taxon>
        <taxon>Acetobacterales</taxon>
        <taxon>Roseomonadaceae</taxon>
        <taxon>Roseococcus</taxon>
    </lineage>
</organism>
<keyword evidence="2" id="KW-1003">Cell membrane</keyword>
<comment type="caution">
    <text evidence="7">The sequence shown here is derived from an EMBL/GenBank/DDBJ whole genome shotgun (WGS) entry which is preliminary data.</text>
</comment>
<keyword evidence="5 6" id="KW-0472">Membrane</keyword>
<evidence type="ECO:0000256" key="3">
    <source>
        <dbReference type="ARBA" id="ARBA00022692"/>
    </source>
</evidence>
<feature type="transmembrane region" description="Helical" evidence="6">
    <location>
        <begin position="143"/>
        <end position="163"/>
    </location>
</feature>
<dbReference type="PANTHER" id="PTHR30086:SF20">
    <property type="entry name" value="ARGININE EXPORTER PROTEIN ARGO-RELATED"/>
    <property type="match status" value="1"/>
</dbReference>
<proteinExistence type="predicted"/>
<evidence type="ECO:0000256" key="6">
    <source>
        <dbReference type="SAM" id="Phobius"/>
    </source>
</evidence>
<evidence type="ECO:0000256" key="1">
    <source>
        <dbReference type="ARBA" id="ARBA00004651"/>
    </source>
</evidence>
<dbReference type="Pfam" id="PF01810">
    <property type="entry name" value="LysE"/>
    <property type="match status" value="1"/>
</dbReference>
<evidence type="ECO:0000256" key="5">
    <source>
        <dbReference type="ARBA" id="ARBA00023136"/>
    </source>
</evidence>
<dbReference type="PANTHER" id="PTHR30086">
    <property type="entry name" value="ARGININE EXPORTER PROTEIN ARGO"/>
    <property type="match status" value="1"/>
</dbReference>
<name>A0ABS5QA98_9PROT</name>
<accession>A0ABS5QA98</accession>
<sequence>MEYLLTLVAFAFATSATPGPNVLMVAASAAQVGMRRVVPHMLGITLGFPAMFLAVALGLGMPFESYPWLHRAMQVVGAAWLVWLAWKIATAAPPAGRQERPAPPLGFVGAAAFQWVNPKAWMIVLAALPAFTTPGESLLPQALTVALVFALVSMPCLVFWAWLGSAARRVLGDGARWRAFNWSMAVLLLLSLLPLFR</sequence>